<evidence type="ECO:0000256" key="1">
    <source>
        <dbReference type="SAM" id="MobiDB-lite"/>
    </source>
</evidence>
<dbReference type="KEGG" id="acru:HHL28_16380"/>
<proteinExistence type="predicted"/>
<protein>
    <submittedName>
        <fullName evidence="2">Uncharacterized protein</fullName>
    </submittedName>
</protein>
<organism evidence="2 3">
    <name type="scientific">Aerophototrophica crusticola</name>
    <dbReference type="NCBI Taxonomy" id="1709002"/>
    <lineage>
        <taxon>Bacteria</taxon>
        <taxon>Pseudomonadati</taxon>
        <taxon>Pseudomonadota</taxon>
        <taxon>Alphaproteobacteria</taxon>
        <taxon>Rhodospirillales</taxon>
        <taxon>Rhodospirillaceae</taxon>
        <taxon>Aerophototrophica</taxon>
    </lineage>
</organism>
<accession>A0A858RAM1</accession>
<name>A0A858RAM1_9PROT</name>
<dbReference type="Proteomes" id="UP000501891">
    <property type="component" value="Chromosome"/>
</dbReference>
<feature type="region of interest" description="Disordered" evidence="1">
    <location>
        <begin position="1"/>
        <end position="31"/>
    </location>
</feature>
<reference evidence="2" key="1">
    <citation type="submission" date="2020-04" db="EMBL/GenBank/DDBJ databases">
        <title>A desert anoxygenic phototrophic bacterium fixes CO2 using RubisCO under aerobic conditions.</title>
        <authorList>
            <person name="Tang K."/>
        </authorList>
    </citation>
    <scope>NUCLEOTIDE SEQUENCE [LARGE SCALE GENOMIC DNA]</scope>
    <source>
        <strain evidence="2">MIMtkB3</strain>
    </source>
</reference>
<keyword evidence="3" id="KW-1185">Reference proteome</keyword>
<sequence length="51" mass="5940">MAASDTPKDDRPGNDARSREEERIRRQSERIREMERLMRAAAAFARGKPPR</sequence>
<evidence type="ECO:0000313" key="2">
    <source>
        <dbReference type="EMBL" id="QJE74438.1"/>
    </source>
</evidence>
<gene>
    <name evidence="2" type="ORF">HHL28_16380</name>
</gene>
<dbReference type="EMBL" id="CP051775">
    <property type="protein sequence ID" value="QJE74438.1"/>
    <property type="molecule type" value="Genomic_DNA"/>
</dbReference>
<evidence type="ECO:0000313" key="3">
    <source>
        <dbReference type="Proteomes" id="UP000501891"/>
    </source>
</evidence>
<dbReference type="AlphaFoldDB" id="A0A858RAM1"/>